<dbReference type="OrthoDB" id="4657524at2759"/>
<keyword evidence="6" id="KW-1185">Reference proteome</keyword>
<feature type="chain" id="PRO_5025622728" evidence="2">
    <location>
        <begin position="18"/>
        <end position="387"/>
    </location>
</feature>
<reference evidence="5" key="1">
    <citation type="journal article" date="2020" name="Stud. Mycol.">
        <title>101 Dothideomycetes genomes: a test case for predicting lifestyles and emergence of pathogens.</title>
        <authorList>
            <person name="Haridas S."/>
            <person name="Albert R."/>
            <person name="Binder M."/>
            <person name="Bloem J."/>
            <person name="Labutti K."/>
            <person name="Salamov A."/>
            <person name="Andreopoulos B."/>
            <person name="Baker S."/>
            <person name="Barry K."/>
            <person name="Bills G."/>
            <person name="Bluhm B."/>
            <person name="Cannon C."/>
            <person name="Castanera R."/>
            <person name="Culley D."/>
            <person name="Daum C."/>
            <person name="Ezra D."/>
            <person name="Gonzalez J."/>
            <person name="Henrissat B."/>
            <person name="Kuo A."/>
            <person name="Liang C."/>
            <person name="Lipzen A."/>
            <person name="Lutzoni F."/>
            <person name="Magnuson J."/>
            <person name="Mondo S."/>
            <person name="Nolan M."/>
            <person name="Ohm R."/>
            <person name="Pangilinan J."/>
            <person name="Park H.-J."/>
            <person name="Ramirez L."/>
            <person name="Alfaro M."/>
            <person name="Sun H."/>
            <person name="Tritt A."/>
            <person name="Yoshinaga Y."/>
            <person name="Zwiers L.-H."/>
            <person name="Turgeon B."/>
            <person name="Goodwin S."/>
            <person name="Spatafora J."/>
            <person name="Crous P."/>
            <person name="Grigoriev I."/>
        </authorList>
    </citation>
    <scope>NUCLEOTIDE SEQUENCE</scope>
    <source>
        <strain evidence="5">CBS 109.77</strain>
    </source>
</reference>
<evidence type="ECO:0000256" key="1">
    <source>
        <dbReference type="SAM" id="MobiDB-lite"/>
    </source>
</evidence>
<dbReference type="EMBL" id="MU001959">
    <property type="protein sequence ID" value="KAF2792677.1"/>
    <property type="molecule type" value="Genomic_DNA"/>
</dbReference>
<dbReference type="Pfam" id="PF22799">
    <property type="entry name" value="PIR1-like_C"/>
    <property type="match status" value="1"/>
</dbReference>
<feature type="region of interest" description="Disordered" evidence="1">
    <location>
        <begin position="167"/>
        <end position="226"/>
    </location>
</feature>
<dbReference type="PANTHER" id="PTHR39613:SF1">
    <property type="entry name" value="ANCHORED CELL WALL PROTEIN, PUTATIVE (AFU_ORTHOLOGUE AFUA_4G08960)-RELATED"/>
    <property type="match status" value="1"/>
</dbReference>
<accession>A0A6A6XA76</accession>
<name>A0A6A6XA76_9PLEO</name>
<sequence length="387" mass="41287">MRSTLISTIALGTSASASVLVPPPDRHPLTSGACNFSLTAHGPGSASGTIGQLIDGQNRIGGGLPAGSFYLWLGPNPGFVDAKKRGCILTPGTKQWQCDEGVGPTPGFGINCDGTFHYHGNPGFYACPVNDHGEWNIYTQPVTGQKKCVPIKITASGNCALPCSRPVPPPPQSAPHAPPAHLPPPAWNETDCHGKKEGKCPSRPRPSPPSECPHKGDGKGKGQCGKPASCPVDLNGEYEFPHLIVPLDKYNRDTPGGNRFNGTITPQVCSAFNFDIHPDSAGKTCSLIFLLPLQKDLETSAYEFSGEGSLTFNRLIKPVERGTTWNNKGAWQHLSTKPVRPGSSTLAWTGPCKAGKKISIEVCSKGIELEYFQDWNPSPIGLYVRQC</sequence>
<organism evidence="5 6">
    <name type="scientific">Melanomma pulvis-pyrius CBS 109.77</name>
    <dbReference type="NCBI Taxonomy" id="1314802"/>
    <lineage>
        <taxon>Eukaryota</taxon>
        <taxon>Fungi</taxon>
        <taxon>Dikarya</taxon>
        <taxon>Ascomycota</taxon>
        <taxon>Pezizomycotina</taxon>
        <taxon>Dothideomycetes</taxon>
        <taxon>Pleosporomycetidae</taxon>
        <taxon>Pleosporales</taxon>
        <taxon>Melanommataceae</taxon>
        <taxon>Melanomma</taxon>
    </lineage>
</organism>
<feature type="signal peptide" evidence="2">
    <location>
        <begin position="1"/>
        <end position="17"/>
    </location>
</feature>
<feature type="domain" description="Ubiquitin 3 binding protein But2 C-terminal" evidence="3">
    <location>
        <begin position="239"/>
        <end position="377"/>
    </location>
</feature>
<dbReference type="Proteomes" id="UP000799757">
    <property type="component" value="Unassembled WGS sequence"/>
</dbReference>
<dbReference type="Pfam" id="PF09792">
    <property type="entry name" value="But2"/>
    <property type="match status" value="1"/>
</dbReference>
<feature type="domain" description="Cell wall mannoprotein PIR1-like C-terminal" evidence="4">
    <location>
        <begin position="80"/>
        <end position="151"/>
    </location>
</feature>
<keyword evidence="2" id="KW-0732">Signal</keyword>
<dbReference type="PANTHER" id="PTHR39613">
    <property type="entry name" value="ANCHORED CELL WALL PROTEIN, PUTATIVE (AFU_ORTHOLOGUE AFUA_4G08960)-RELATED"/>
    <property type="match status" value="1"/>
</dbReference>
<feature type="compositionally biased region" description="Basic and acidic residues" evidence="1">
    <location>
        <begin position="190"/>
        <end position="200"/>
    </location>
</feature>
<gene>
    <name evidence="5" type="ORF">K505DRAFT_307257</name>
</gene>
<evidence type="ECO:0000313" key="5">
    <source>
        <dbReference type="EMBL" id="KAF2792677.1"/>
    </source>
</evidence>
<protein>
    <submittedName>
        <fullName evidence="5">Uncharacterized protein</fullName>
    </submittedName>
</protein>
<evidence type="ECO:0000256" key="2">
    <source>
        <dbReference type="SAM" id="SignalP"/>
    </source>
</evidence>
<dbReference type="AlphaFoldDB" id="A0A6A6XA76"/>
<evidence type="ECO:0000259" key="3">
    <source>
        <dbReference type="Pfam" id="PF09792"/>
    </source>
</evidence>
<proteinExistence type="predicted"/>
<feature type="compositionally biased region" description="Pro residues" evidence="1">
    <location>
        <begin position="167"/>
        <end position="186"/>
    </location>
</feature>
<dbReference type="InterPro" id="IPR054508">
    <property type="entry name" value="PIR1-like_C"/>
</dbReference>
<dbReference type="InterPro" id="IPR018620">
    <property type="entry name" value="Ubiquitin3-bd_protein_But2_C"/>
</dbReference>
<evidence type="ECO:0000313" key="6">
    <source>
        <dbReference type="Proteomes" id="UP000799757"/>
    </source>
</evidence>
<evidence type="ECO:0000259" key="4">
    <source>
        <dbReference type="Pfam" id="PF22799"/>
    </source>
</evidence>